<name>A0A9P0F7H9_BEMTA</name>
<accession>A0A9P0F7H9</accession>
<keyword evidence="2" id="KW-1185">Reference proteome</keyword>
<dbReference type="AlphaFoldDB" id="A0A9P0F7H9"/>
<organism evidence="1 2">
    <name type="scientific">Bemisia tabaci</name>
    <name type="common">Sweetpotato whitefly</name>
    <name type="synonym">Aleurodes tabaci</name>
    <dbReference type="NCBI Taxonomy" id="7038"/>
    <lineage>
        <taxon>Eukaryota</taxon>
        <taxon>Metazoa</taxon>
        <taxon>Ecdysozoa</taxon>
        <taxon>Arthropoda</taxon>
        <taxon>Hexapoda</taxon>
        <taxon>Insecta</taxon>
        <taxon>Pterygota</taxon>
        <taxon>Neoptera</taxon>
        <taxon>Paraneoptera</taxon>
        <taxon>Hemiptera</taxon>
        <taxon>Sternorrhyncha</taxon>
        <taxon>Aleyrodoidea</taxon>
        <taxon>Aleyrodidae</taxon>
        <taxon>Aleyrodinae</taxon>
        <taxon>Bemisia</taxon>
    </lineage>
</organism>
<protein>
    <submittedName>
        <fullName evidence="1">Uncharacterized protein</fullName>
    </submittedName>
</protein>
<evidence type="ECO:0000313" key="2">
    <source>
        <dbReference type="Proteomes" id="UP001152759"/>
    </source>
</evidence>
<evidence type="ECO:0000313" key="1">
    <source>
        <dbReference type="EMBL" id="CAH0392362.1"/>
    </source>
</evidence>
<dbReference type="Proteomes" id="UP001152759">
    <property type="component" value="Chromosome 6"/>
</dbReference>
<sequence length="201" mass="22257">MHLRPKETSLSNSLFNYSLIGLPGNTLKVQSVHPSSRKFVDINSATDQEKCSSNINRNMDRRLNKKRLQDVVQNLRTLAAAGTLGILHISLRAYGGNNEDKIAGNILNRLLTFELAAKLSTKGGKGNEEAFTALNVYSAIEIRSNTKRMEFVLRLGATGGNIHDIVRRFNALPTTATPVSRNCVRALMSKFRTTFSVRNVP</sequence>
<dbReference type="EMBL" id="OU963867">
    <property type="protein sequence ID" value="CAH0392362.1"/>
    <property type="molecule type" value="Genomic_DNA"/>
</dbReference>
<gene>
    <name evidence="1" type="ORF">BEMITA_LOCUS10888</name>
</gene>
<reference evidence="1" key="1">
    <citation type="submission" date="2021-12" db="EMBL/GenBank/DDBJ databases">
        <authorList>
            <person name="King R."/>
        </authorList>
    </citation>
    <scope>NUCLEOTIDE SEQUENCE</scope>
</reference>
<proteinExistence type="predicted"/>